<keyword evidence="4" id="KW-1277">Toxin-antitoxin system</keyword>
<dbReference type="GO" id="GO:0005886">
    <property type="term" value="C:plasma membrane"/>
    <property type="evidence" value="ECO:0007669"/>
    <property type="project" value="UniProtKB-SubCell"/>
</dbReference>
<protein>
    <recommendedName>
        <fullName evidence="11">Hok/Gef family protein</fullName>
    </recommendedName>
</protein>
<accession>A0AAJ0YDL3</accession>
<evidence type="ECO:0008006" key="11">
    <source>
        <dbReference type="Google" id="ProtNLM"/>
    </source>
</evidence>
<dbReference type="InterPro" id="IPR000021">
    <property type="entry name" value="Hok/gef_toxin"/>
</dbReference>
<dbReference type="Pfam" id="PF01848">
    <property type="entry name" value="HOK_GEF"/>
    <property type="match status" value="1"/>
</dbReference>
<evidence type="ECO:0000256" key="5">
    <source>
        <dbReference type="ARBA" id="ARBA00022692"/>
    </source>
</evidence>
<comment type="similarity">
    <text evidence="8">Belongs to the hok/gef family.</text>
</comment>
<proteinExistence type="inferred from homology"/>
<name>A0AAJ0YDL3_PROMI</name>
<keyword evidence="7" id="KW-0472">Membrane</keyword>
<keyword evidence="6" id="KW-1133">Transmembrane helix</keyword>
<dbReference type="RefSeq" id="WP_072015407.1">
    <property type="nucleotide sequence ID" value="NZ_BGKT01000004.1"/>
</dbReference>
<organism evidence="9 10">
    <name type="scientific">Proteus mirabilis</name>
    <dbReference type="NCBI Taxonomy" id="584"/>
    <lineage>
        <taxon>Bacteria</taxon>
        <taxon>Pseudomonadati</taxon>
        <taxon>Pseudomonadota</taxon>
        <taxon>Gammaproteobacteria</taxon>
        <taxon>Enterobacterales</taxon>
        <taxon>Morganellaceae</taxon>
        <taxon>Proteus</taxon>
    </lineage>
</organism>
<reference evidence="9 10" key="1">
    <citation type="submission" date="2017-05" db="EMBL/GenBank/DDBJ databases">
        <title>Whole genome sequencing of Proteus mirabilis AR_0155.</title>
        <authorList>
            <person name="Conlan S."/>
            <person name="Thomas P.J."/>
            <person name="Mullikin J."/>
            <person name="Frank K.M."/>
            <person name="Segre J.A."/>
        </authorList>
    </citation>
    <scope>NUCLEOTIDE SEQUENCE [LARGE SCALE GENOMIC DNA]</scope>
    <source>
        <strain evidence="9 10">AR_0155</strain>
    </source>
</reference>
<dbReference type="Proteomes" id="UP000195540">
    <property type="component" value="Chromosome"/>
</dbReference>
<evidence type="ECO:0000256" key="6">
    <source>
        <dbReference type="ARBA" id="ARBA00022989"/>
    </source>
</evidence>
<keyword evidence="2" id="KW-1003">Cell membrane</keyword>
<evidence type="ECO:0000256" key="7">
    <source>
        <dbReference type="ARBA" id="ARBA00023136"/>
    </source>
</evidence>
<dbReference type="AlphaFoldDB" id="A0AAJ0YDL3"/>
<evidence type="ECO:0000313" key="9">
    <source>
        <dbReference type="EMBL" id="ARX34287.1"/>
    </source>
</evidence>
<evidence type="ECO:0000256" key="4">
    <source>
        <dbReference type="ARBA" id="ARBA00022649"/>
    </source>
</evidence>
<evidence type="ECO:0000256" key="8">
    <source>
        <dbReference type="RuleBase" id="RU221113"/>
    </source>
</evidence>
<evidence type="ECO:0000256" key="2">
    <source>
        <dbReference type="ARBA" id="ARBA00022475"/>
    </source>
</evidence>
<evidence type="ECO:0000313" key="10">
    <source>
        <dbReference type="Proteomes" id="UP000195540"/>
    </source>
</evidence>
<gene>
    <name evidence="9" type="ORF">AM402_09055</name>
</gene>
<sequence length="47" mass="5151">MTKLALIGLITVCITVLCFPLLRHERLCSFNISSGNTLVQANLSCDK</sequence>
<dbReference type="PRINTS" id="PR00281">
    <property type="entry name" value="HOKGEFTOXIC"/>
</dbReference>
<keyword evidence="5" id="KW-0812">Transmembrane</keyword>
<keyword evidence="3" id="KW-0997">Cell inner membrane</keyword>
<evidence type="ECO:0000256" key="3">
    <source>
        <dbReference type="ARBA" id="ARBA00022519"/>
    </source>
</evidence>
<evidence type="ECO:0000256" key="1">
    <source>
        <dbReference type="ARBA" id="ARBA00004377"/>
    </source>
</evidence>
<dbReference type="EMBL" id="CP021694">
    <property type="protein sequence ID" value="ARX34287.1"/>
    <property type="molecule type" value="Genomic_DNA"/>
</dbReference>
<comment type="subcellular location">
    <subcellularLocation>
        <location evidence="1 8">Cell inner membrane</location>
        <topology evidence="1 8">Single-pass membrane protein</topology>
    </subcellularLocation>
</comment>